<dbReference type="InterPro" id="IPR029016">
    <property type="entry name" value="GAF-like_dom_sf"/>
</dbReference>
<dbReference type="OrthoDB" id="4824831at2"/>
<evidence type="ECO:0000313" key="4">
    <source>
        <dbReference type="EMBL" id="GEL97471.1"/>
    </source>
</evidence>
<evidence type="ECO:0000256" key="1">
    <source>
        <dbReference type="ARBA" id="ARBA00023015"/>
    </source>
</evidence>
<proteinExistence type="predicted"/>
<dbReference type="InterPro" id="IPR036388">
    <property type="entry name" value="WH-like_DNA-bd_sf"/>
</dbReference>
<dbReference type="Gene3D" id="3.30.450.40">
    <property type="match status" value="1"/>
</dbReference>
<protein>
    <recommendedName>
        <fullName evidence="3">GAF domain-containing protein</fullName>
    </recommendedName>
</protein>
<comment type="caution">
    <text evidence="4">The sequence shown here is derived from an EMBL/GenBank/DDBJ whole genome shotgun (WGS) entry which is preliminary data.</text>
</comment>
<dbReference type="AlphaFoldDB" id="A0A511JHJ8"/>
<evidence type="ECO:0000259" key="3">
    <source>
        <dbReference type="Pfam" id="PF13185"/>
    </source>
</evidence>
<dbReference type="RefSeq" id="WP_146845030.1">
    <property type="nucleotide sequence ID" value="NZ_BJWH01000003.1"/>
</dbReference>
<evidence type="ECO:0000313" key="5">
    <source>
        <dbReference type="Proteomes" id="UP000321049"/>
    </source>
</evidence>
<dbReference type="Pfam" id="PF13185">
    <property type="entry name" value="GAF_2"/>
    <property type="match status" value="1"/>
</dbReference>
<dbReference type="SUPFAM" id="SSF55781">
    <property type="entry name" value="GAF domain-like"/>
    <property type="match status" value="1"/>
</dbReference>
<dbReference type="EMBL" id="BJWH01000003">
    <property type="protein sequence ID" value="GEL97471.1"/>
    <property type="molecule type" value="Genomic_DNA"/>
</dbReference>
<organism evidence="4 5">
    <name type="scientific">Cellulomonas terrae</name>
    <dbReference type="NCBI Taxonomy" id="311234"/>
    <lineage>
        <taxon>Bacteria</taxon>
        <taxon>Bacillati</taxon>
        <taxon>Actinomycetota</taxon>
        <taxon>Actinomycetes</taxon>
        <taxon>Micrococcales</taxon>
        <taxon>Cellulomonadaceae</taxon>
        <taxon>Cellulomonas</taxon>
    </lineage>
</organism>
<name>A0A511JHJ8_9CELL</name>
<evidence type="ECO:0000256" key="2">
    <source>
        <dbReference type="ARBA" id="ARBA00023163"/>
    </source>
</evidence>
<dbReference type="Proteomes" id="UP000321049">
    <property type="component" value="Unassembled WGS sequence"/>
</dbReference>
<feature type="domain" description="GAF" evidence="3">
    <location>
        <begin position="18"/>
        <end position="147"/>
    </location>
</feature>
<sequence>MKLVPETRDALVRLGETSEKDLVAAMVEAAEILRAVVPSCVGVSYSLLDEHLTFTVVATRRETDELEALRRPQEERRQGRAPVVDVLDEQLWREQSTVAAEHGVRSTLTVPVVANGALVGTVSVYAGEPAAFDGREERVADAVGGSATDRTANADLAFRSLQEASSAPARLDERQTIDRAVGAIGSSERVPVDAARRMLVEDAERTGITAVQAARTVLRSQER</sequence>
<accession>A0A511JHJ8</accession>
<dbReference type="InterPro" id="IPR003018">
    <property type="entry name" value="GAF"/>
</dbReference>
<keyword evidence="5" id="KW-1185">Reference proteome</keyword>
<keyword evidence="1" id="KW-0805">Transcription regulation</keyword>
<dbReference type="Gene3D" id="1.10.10.10">
    <property type="entry name" value="Winged helix-like DNA-binding domain superfamily/Winged helix DNA-binding domain"/>
    <property type="match status" value="1"/>
</dbReference>
<gene>
    <name evidence="4" type="ORF">CTE05_10180</name>
</gene>
<reference evidence="4 5" key="1">
    <citation type="submission" date="2019-07" db="EMBL/GenBank/DDBJ databases">
        <title>Whole genome shotgun sequence of Cellulomonas terrae NBRC 100819.</title>
        <authorList>
            <person name="Hosoyama A."/>
            <person name="Uohara A."/>
            <person name="Ohji S."/>
            <person name="Ichikawa N."/>
        </authorList>
    </citation>
    <scope>NUCLEOTIDE SEQUENCE [LARGE SCALE GENOMIC DNA]</scope>
    <source>
        <strain evidence="4 5">NBRC 100819</strain>
    </source>
</reference>
<keyword evidence="2" id="KW-0804">Transcription</keyword>